<evidence type="ECO:0000259" key="2">
    <source>
        <dbReference type="Pfam" id="PF14225"/>
    </source>
</evidence>
<comment type="caution">
    <text evidence="3">The sequence shown here is derived from an EMBL/GenBank/DDBJ whole genome shotgun (WGS) entry which is preliminary data.</text>
</comment>
<evidence type="ECO:0000313" key="4">
    <source>
        <dbReference type="Proteomes" id="UP001529510"/>
    </source>
</evidence>
<organism evidence="3 4">
    <name type="scientific">Cirrhinus mrigala</name>
    <name type="common">Mrigala</name>
    <dbReference type="NCBI Taxonomy" id="683832"/>
    <lineage>
        <taxon>Eukaryota</taxon>
        <taxon>Metazoa</taxon>
        <taxon>Chordata</taxon>
        <taxon>Craniata</taxon>
        <taxon>Vertebrata</taxon>
        <taxon>Euteleostomi</taxon>
        <taxon>Actinopterygii</taxon>
        <taxon>Neopterygii</taxon>
        <taxon>Teleostei</taxon>
        <taxon>Ostariophysi</taxon>
        <taxon>Cypriniformes</taxon>
        <taxon>Cyprinidae</taxon>
        <taxon>Labeoninae</taxon>
        <taxon>Labeonini</taxon>
        <taxon>Cirrhinus</taxon>
    </lineage>
</organism>
<accession>A0ABD0Q9F8</accession>
<keyword evidence="4" id="KW-1185">Reference proteome</keyword>
<dbReference type="Proteomes" id="UP001529510">
    <property type="component" value="Unassembled WGS sequence"/>
</dbReference>
<evidence type="ECO:0000256" key="1">
    <source>
        <dbReference type="SAM" id="MobiDB-lite"/>
    </source>
</evidence>
<proteinExistence type="predicted"/>
<dbReference type="Pfam" id="PF14225">
    <property type="entry name" value="MOR2-PAG1_C"/>
    <property type="match status" value="1"/>
</dbReference>
<protein>
    <recommendedName>
        <fullName evidence="2">Cell morphogenesis protein C-terminal domain-containing protein</fullName>
    </recommendedName>
</protein>
<sequence>DSSPDFLVSGKLNPNRKSTGQLNLHQEGGTNERNRHQRSYSVPKKFGESGENSSANPPRSATLDRIQACTQQGLARSARSTSSNSTRADTSVITDPSHSSHPANLLATIFWVAVSLMESDFEFEYQMSLRLVHKLLARVPLDLQENRERLEKLQAQLRWSGFSGLQQLLLKGFTSPATNDLTLQLFCQLTPVSR</sequence>
<evidence type="ECO:0000313" key="3">
    <source>
        <dbReference type="EMBL" id="KAL0182834.1"/>
    </source>
</evidence>
<dbReference type="AlphaFoldDB" id="A0ABD0Q9F8"/>
<feature type="region of interest" description="Disordered" evidence="1">
    <location>
        <begin position="1"/>
        <end position="98"/>
    </location>
</feature>
<feature type="non-terminal residue" evidence="3">
    <location>
        <position position="1"/>
    </location>
</feature>
<dbReference type="EMBL" id="JAMKFB020000010">
    <property type="protein sequence ID" value="KAL0182834.1"/>
    <property type="molecule type" value="Genomic_DNA"/>
</dbReference>
<dbReference type="PANTHER" id="PTHR12295">
    <property type="entry name" value="FURRY-RELATED"/>
    <property type="match status" value="1"/>
</dbReference>
<dbReference type="PANTHER" id="PTHR12295:SF29">
    <property type="entry name" value="PROTEIN FURRY HOMOLOG"/>
    <property type="match status" value="1"/>
</dbReference>
<reference evidence="3 4" key="1">
    <citation type="submission" date="2024-05" db="EMBL/GenBank/DDBJ databases">
        <title>Genome sequencing and assembly of Indian major carp, Cirrhinus mrigala (Hamilton, 1822).</title>
        <authorList>
            <person name="Mohindra V."/>
            <person name="Chowdhury L.M."/>
            <person name="Lal K."/>
            <person name="Jena J.K."/>
        </authorList>
    </citation>
    <scope>NUCLEOTIDE SEQUENCE [LARGE SCALE GENOMIC DNA]</scope>
    <source>
        <strain evidence="3">CM1030</strain>
        <tissue evidence="3">Blood</tissue>
    </source>
</reference>
<feature type="domain" description="Cell morphogenesis protein C-terminal" evidence="2">
    <location>
        <begin position="107"/>
        <end position="193"/>
    </location>
</feature>
<name>A0ABD0Q9F8_CIRMR</name>
<feature type="compositionally biased region" description="Polar residues" evidence="1">
    <location>
        <begin position="15"/>
        <end position="31"/>
    </location>
</feature>
<gene>
    <name evidence="3" type="ORF">M9458_022209</name>
</gene>
<feature type="compositionally biased region" description="Polar residues" evidence="1">
    <location>
        <begin position="50"/>
        <end position="59"/>
    </location>
</feature>
<dbReference type="InterPro" id="IPR025481">
    <property type="entry name" value="Cell_Morphogen_C"/>
</dbReference>
<dbReference type="InterPro" id="IPR039867">
    <property type="entry name" value="Furry/Tao3/Mor2"/>
</dbReference>
<feature type="non-terminal residue" evidence="3">
    <location>
        <position position="194"/>
    </location>
</feature>
<feature type="compositionally biased region" description="Low complexity" evidence="1">
    <location>
        <begin position="75"/>
        <end position="91"/>
    </location>
</feature>